<evidence type="ECO:0000256" key="1">
    <source>
        <dbReference type="SAM" id="MobiDB-lite"/>
    </source>
</evidence>
<protein>
    <submittedName>
        <fullName evidence="2">Uncharacterized protein</fullName>
    </submittedName>
</protein>
<gene>
    <name evidence="2" type="ORF">BQ4739_LOCUS13377</name>
</gene>
<dbReference type="EMBL" id="FNXT01001188">
    <property type="protein sequence ID" value="SZX73272.1"/>
    <property type="molecule type" value="Genomic_DNA"/>
</dbReference>
<feature type="region of interest" description="Disordered" evidence="1">
    <location>
        <begin position="407"/>
        <end position="429"/>
    </location>
</feature>
<feature type="compositionally biased region" description="Basic and acidic residues" evidence="1">
    <location>
        <begin position="407"/>
        <end position="419"/>
    </location>
</feature>
<organism evidence="2 3">
    <name type="scientific">Tetradesmus obliquus</name>
    <name type="common">Green alga</name>
    <name type="synonym">Acutodesmus obliquus</name>
    <dbReference type="NCBI Taxonomy" id="3088"/>
    <lineage>
        <taxon>Eukaryota</taxon>
        <taxon>Viridiplantae</taxon>
        <taxon>Chlorophyta</taxon>
        <taxon>core chlorophytes</taxon>
        <taxon>Chlorophyceae</taxon>
        <taxon>CS clade</taxon>
        <taxon>Sphaeropleales</taxon>
        <taxon>Scenedesmaceae</taxon>
        <taxon>Tetradesmus</taxon>
    </lineage>
</organism>
<keyword evidence="3" id="KW-1185">Reference proteome</keyword>
<proteinExistence type="predicted"/>
<accession>A0A383W7X5</accession>
<name>A0A383W7X5_TETOB</name>
<sequence>MLQQFNAILAANGEDPVSESFEDEYELYERAVRLLEGGTRQQVTGEAAYKAKIEMLMAEVANLREKEKHRSSALRAIWINPTVAAQDETVTKVVLVLLHGTGLANAQVWQAWLQHKQPEIRAVFHLCSNSSSKPEELPGWEVIRNHLMPERYLSEWGKTSMFTATVQCMGVLLQRYPRTEHIVLASGTHIPMTLAPFAGLKPGISLVPRMLETPGFIRDWAELGLGKLRSTVLAGNDEAAWWANGLMFHHQWRALAADHVRYLCDYKPLLADVAEAVLTKFATMDPRGEHVCVAPDEYAIAMGLYALCIPFNNESATTSPDPGRVLTDKFVCSVFFAEDRTDHPVTFDTVDGGRQVYHKGEYIKRSLLDVMKGAKARGIPFVRKVDIKVKNDADQLLATLKKEYWKMEGGKGQQQEEAKQQQTKKRRKS</sequence>
<evidence type="ECO:0000313" key="3">
    <source>
        <dbReference type="Proteomes" id="UP000256970"/>
    </source>
</evidence>
<evidence type="ECO:0000313" key="2">
    <source>
        <dbReference type="EMBL" id="SZX73272.1"/>
    </source>
</evidence>
<dbReference type="Proteomes" id="UP000256970">
    <property type="component" value="Unassembled WGS sequence"/>
</dbReference>
<dbReference type="AlphaFoldDB" id="A0A383W7X5"/>
<reference evidence="2 3" key="1">
    <citation type="submission" date="2016-10" db="EMBL/GenBank/DDBJ databases">
        <authorList>
            <person name="Cai Z."/>
        </authorList>
    </citation>
    <scope>NUCLEOTIDE SEQUENCE [LARGE SCALE GENOMIC DNA]</scope>
</reference>